<protein>
    <submittedName>
        <fullName evidence="2">Outer membrane efflux protein</fullName>
    </submittedName>
</protein>
<dbReference type="AlphaFoldDB" id="A0A1I1PSN5"/>
<dbReference type="EMBL" id="FOLQ01000003">
    <property type="protein sequence ID" value="SFD12765.1"/>
    <property type="molecule type" value="Genomic_DNA"/>
</dbReference>
<reference evidence="2 3" key="1">
    <citation type="submission" date="2016-10" db="EMBL/GenBank/DDBJ databases">
        <authorList>
            <person name="de Groot N.N."/>
        </authorList>
    </citation>
    <scope>NUCLEOTIDE SEQUENCE [LARGE SCALE GENOMIC DNA]</scope>
    <source>
        <strain evidence="2 3">DSM 26130</strain>
    </source>
</reference>
<organism evidence="2 3">
    <name type="scientific">Spirosoma endophyticum</name>
    <dbReference type="NCBI Taxonomy" id="662367"/>
    <lineage>
        <taxon>Bacteria</taxon>
        <taxon>Pseudomonadati</taxon>
        <taxon>Bacteroidota</taxon>
        <taxon>Cytophagia</taxon>
        <taxon>Cytophagales</taxon>
        <taxon>Cytophagaceae</taxon>
        <taxon>Spirosoma</taxon>
    </lineage>
</organism>
<dbReference type="GO" id="GO:0015562">
    <property type="term" value="F:efflux transmembrane transporter activity"/>
    <property type="evidence" value="ECO:0007669"/>
    <property type="project" value="InterPro"/>
</dbReference>
<comment type="similarity">
    <text evidence="1">Belongs to the outer membrane factor (OMF) (TC 1.B.17) family.</text>
</comment>
<keyword evidence="3" id="KW-1185">Reference proteome</keyword>
<evidence type="ECO:0000313" key="3">
    <source>
        <dbReference type="Proteomes" id="UP000198598"/>
    </source>
</evidence>
<name>A0A1I1PSN5_9BACT</name>
<gene>
    <name evidence="2" type="ORF">SAMN05216167_103416</name>
</gene>
<evidence type="ECO:0000256" key="1">
    <source>
        <dbReference type="ARBA" id="ARBA00007613"/>
    </source>
</evidence>
<dbReference type="SUPFAM" id="SSF56954">
    <property type="entry name" value="Outer membrane efflux proteins (OEP)"/>
    <property type="match status" value="1"/>
</dbReference>
<sequence length="273" mass="30490">MKQHPFNRLIRFGQQFLPGLLLLVAVQTYGQGTLPPQTSAAKPVVTTTTTVGLDSMIFDFNRDIAVQLIPFEDIYQMALKYSSVVKFEGGIASAQQAAYQLSKLQILQNMSGFANYSTGNQAILSTGSAINDHLGQISNGYRAGVNIGISLHDLFGRPQQIRLARANYESALERQRTSQIGLKKELFNLYQDLQLSQRILQIRLRDEQVALTAFRIAEVELQKGKITPEAHAFNSSRYANTQSSVEESKSEFTKNIYALELLVGVPIYQLKRN</sequence>
<dbReference type="InterPro" id="IPR003423">
    <property type="entry name" value="OMP_efflux"/>
</dbReference>
<evidence type="ECO:0000313" key="2">
    <source>
        <dbReference type="EMBL" id="SFD12765.1"/>
    </source>
</evidence>
<dbReference type="Gene3D" id="1.20.1600.10">
    <property type="entry name" value="Outer membrane efflux proteins (OEP)"/>
    <property type="match status" value="1"/>
</dbReference>
<accession>A0A1I1PSN5</accession>
<dbReference type="RefSeq" id="WP_093825914.1">
    <property type="nucleotide sequence ID" value="NZ_FOLQ01000003.1"/>
</dbReference>
<dbReference type="Pfam" id="PF02321">
    <property type="entry name" value="OEP"/>
    <property type="match status" value="1"/>
</dbReference>
<dbReference type="OrthoDB" id="935706at2"/>
<dbReference type="Proteomes" id="UP000198598">
    <property type="component" value="Unassembled WGS sequence"/>
</dbReference>
<proteinExistence type="inferred from homology"/>
<dbReference type="STRING" id="662367.SAMN05216167_103416"/>